<dbReference type="FunFam" id="3.40.50.720:FF:000336">
    <property type="entry name" value="Aldehyde reductase"/>
    <property type="match status" value="1"/>
</dbReference>
<feature type="domain" description="NAD-dependent epimerase/dehydratase" evidence="3">
    <location>
        <begin position="5"/>
        <end position="246"/>
    </location>
</feature>
<dbReference type="RefSeq" id="WP_089346193.1">
    <property type="nucleotide sequence ID" value="NZ_CP067129.1"/>
</dbReference>
<reference evidence="4 5" key="1">
    <citation type="submission" date="2017-07" db="EMBL/GenBank/DDBJ databases">
        <authorList>
            <person name="Sun Z.S."/>
            <person name="Albrecht U."/>
            <person name="Echele G."/>
            <person name="Lee C.C."/>
        </authorList>
    </citation>
    <scope>NUCLEOTIDE SEQUENCE [LARGE SCALE GENOMIC DNA]</scope>
    <source>
        <strain evidence="4 5">DSM 14827</strain>
    </source>
</reference>
<dbReference type="PANTHER" id="PTHR10366">
    <property type="entry name" value="NAD DEPENDENT EPIMERASE/DEHYDRATASE"/>
    <property type="match status" value="1"/>
</dbReference>
<evidence type="ECO:0000313" key="4">
    <source>
        <dbReference type="EMBL" id="SNT76922.1"/>
    </source>
</evidence>
<gene>
    <name evidence="4" type="ORF">SAMN05444959_1412</name>
</gene>
<dbReference type="InterPro" id="IPR001509">
    <property type="entry name" value="Epimerase_deHydtase"/>
</dbReference>
<evidence type="ECO:0000259" key="3">
    <source>
        <dbReference type="Pfam" id="PF01370"/>
    </source>
</evidence>
<evidence type="ECO:0000313" key="5">
    <source>
        <dbReference type="Proteomes" id="UP000198307"/>
    </source>
</evidence>
<dbReference type="SUPFAM" id="SSF51735">
    <property type="entry name" value="NAD(P)-binding Rossmann-fold domains"/>
    <property type="match status" value="1"/>
</dbReference>
<dbReference type="Pfam" id="PF01370">
    <property type="entry name" value="Epimerase"/>
    <property type="match status" value="1"/>
</dbReference>
<comment type="similarity">
    <text evidence="2">Belongs to the NAD(P)-dependent epimerase/dehydratase family. Dihydroflavonol-4-reductase subfamily.</text>
</comment>
<evidence type="ECO:0000256" key="2">
    <source>
        <dbReference type="ARBA" id="ARBA00023445"/>
    </source>
</evidence>
<keyword evidence="1" id="KW-0560">Oxidoreductase</keyword>
<dbReference type="Proteomes" id="UP000198307">
    <property type="component" value="Unassembled WGS sequence"/>
</dbReference>
<dbReference type="Gene3D" id="3.40.50.720">
    <property type="entry name" value="NAD(P)-binding Rossmann-like Domain"/>
    <property type="match status" value="1"/>
</dbReference>
<dbReference type="AlphaFoldDB" id="A0A239Q402"/>
<proteinExistence type="inferred from homology"/>
<dbReference type="PANTHER" id="PTHR10366:SF564">
    <property type="entry name" value="STEROL-4-ALPHA-CARBOXYLATE 3-DEHYDROGENASE, DECARBOXYLATING"/>
    <property type="match status" value="1"/>
</dbReference>
<protein>
    <submittedName>
        <fullName evidence="4">Nucleoside-diphosphate-sugar epimerase</fullName>
    </submittedName>
</protein>
<dbReference type="OrthoDB" id="9778052at2"/>
<dbReference type="EMBL" id="FZQB01000041">
    <property type="protein sequence ID" value="SNT76922.1"/>
    <property type="molecule type" value="Genomic_DNA"/>
</dbReference>
<dbReference type="InterPro" id="IPR036291">
    <property type="entry name" value="NAD(P)-bd_dom_sf"/>
</dbReference>
<name>A0A239Q402_9RHOB</name>
<dbReference type="GO" id="GO:0016616">
    <property type="term" value="F:oxidoreductase activity, acting on the CH-OH group of donors, NAD or NADP as acceptor"/>
    <property type="evidence" value="ECO:0007669"/>
    <property type="project" value="TreeGrafter"/>
</dbReference>
<evidence type="ECO:0000256" key="1">
    <source>
        <dbReference type="ARBA" id="ARBA00023002"/>
    </source>
</evidence>
<dbReference type="InterPro" id="IPR050425">
    <property type="entry name" value="NAD(P)_dehydrat-like"/>
</dbReference>
<accession>A0A239Q402</accession>
<keyword evidence="5" id="KW-1185">Reference proteome</keyword>
<sequence length="336" mass="35901">MTKTVLLTGVSGFIGLHCAKVLLNQGYIVRGSVRSKRKEQQVRDTLTAANVDVSNLTIVELDLASDKGWDEAAAGADYIMHVASPFVSAAPKHEDEIIVPAVQGTLRAMRAAKNAGVKRVVLTSSAGAMFSKLTGEIGPKDWTDTNAPKMSAYLKSKTLAERAAWDFMKNEAAGTDLELTVIAPGATFGPPVGDDISGEALSTIDRMLRGKMPMVPKVAMPMGDVRDVAALHVKALETPEAAGQRFLVADTPARSFQSVAQMLKDGGYSGPSTRLAPSFLMRIMAIFDSEARGMVGWLGLNLSGDNSATRRTFGWTPMPFRKTLSETAVKISALQT</sequence>
<organism evidence="4 5">
    <name type="scientific">Paracoccus seriniphilus</name>
    <dbReference type="NCBI Taxonomy" id="184748"/>
    <lineage>
        <taxon>Bacteria</taxon>
        <taxon>Pseudomonadati</taxon>
        <taxon>Pseudomonadota</taxon>
        <taxon>Alphaproteobacteria</taxon>
        <taxon>Rhodobacterales</taxon>
        <taxon>Paracoccaceae</taxon>
        <taxon>Paracoccus</taxon>
    </lineage>
</organism>